<feature type="transmembrane region" description="Helical" evidence="1">
    <location>
        <begin position="12"/>
        <end position="34"/>
    </location>
</feature>
<comment type="caution">
    <text evidence="2">The sequence shown here is derived from an EMBL/GenBank/DDBJ whole genome shotgun (WGS) entry which is preliminary data.</text>
</comment>
<keyword evidence="1" id="KW-0812">Transmembrane</keyword>
<dbReference type="AlphaFoldDB" id="A0A9J5Y1N1"/>
<gene>
    <name evidence="2" type="ORF">H5410_034991</name>
</gene>
<proteinExistence type="predicted"/>
<sequence length="61" mass="6140">MGPTELKIYPSFSLAAAAAATATATATAICAAALSGDKIFILKRQLMSGLSVGVAHVKDMS</sequence>
<organism evidence="2 3">
    <name type="scientific">Solanum commersonii</name>
    <name type="common">Commerson's wild potato</name>
    <name type="synonym">Commerson's nightshade</name>
    <dbReference type="NCBI Taxonomy" id="4109"/>
    <lineage>
        <taxon>Eukaryota</taxon>
        <taxon>Viridiplantae</taxon>
        <taxon>Streptophyta</taxon>
        <taxon>Embryophyta</taxon>
        <taxon>Tracheophyta</taxon>
        <taxon>Spermatophyta</taxon>
        <taxon>Magnoliopsida</taxon>
        <taxon>eudicotyledons</taxon>
        <taxon>Gunneridae</taxon>
        <taxon>Pentapetalae</taxon>
        <taxon>asterids</taxon>
        <taxon>lamiids</taxon>
        <taxon>Solanales</taxon>
        <taxon>Solanaceae</taxon>
        <taxon>Solanoideae</taxon>
        <taxon>Solaneae</taxon>
        <taxon>Solanum</taxon>
    </lineage>
</organism>
<keyword evidence="3" id="KW-1185">Reference proteome</keyword>
<evidence type="ECO:0000313" key="2">
    <source>
        <dbReference type="EMBL" id="KAG5593759.1"/>
    </source>
</evidence>
<evidence type="ECO:0000313" key="3">
    <source>
        <dbReference type="Proteomes" id="UP000824120"/>
    </source>
</evidence>
<keyword evidence="1" id="KW-1133">Transmembrane helix</keyword>
<dbReference type="Proteomes" id="UP000824120">
    <property type="component" value="Chromosome 7"/>
</dbReference>
<keyword evidence="1" id="KW-0472">Membrane</keyword>
<reference evidence="2 3" key="1">
    <citation type="submission" date="2020-09" db="EMBL/GenBank/DDBJ databases">
        <title>De no assembly of potato wild relative species, Solanum commersonii.</title>
        <authorList>
            <person name="Cho K."/>
        </authorList>
    </citation>
    <scope>NUCLEOTIDE SEQUENCE [LARGE SCALE GENOMIC DNA]</scope>
    <source>
        <strain evidence="2">LZ3.2</strain>
        <tissue evidence="2">Leaf</tissue>
    </source>
</reference>
<name>A0A9J5Y1N1_SOLCO</name>
<dbReference type="EMBL" id="JACXVP010000007">
    <property type="protein sequence ID" value="KAG5593759.1"/>
    <property type="molecule type" value="Genomic_DNA"/>
</dbReference>
<evidence type="ECO:0000256" key="1">
    <source>
        <dbReference type="SAM" id="Phobius"/>
    </source>
</evidence>
<accession>A0A9J5Y1N1</accession>
<protein>
    <submittedName>
        <fullName evidence="2">Uncharacterized protein</fullName>
    </submittedName>
</protein>